<feature type="non-terminal residue" evidence="1">
    <location>
        <position position="1"/>
    </location>
</feature>
<protein>
    <submittedName>
        <fullName evidence="1">Uncharacterized protein</fullName>
    </submittedName>
</protein>
<name>A0A382GBP1_9ZZZZ</name>
<evidence type="ECO:0000313" key="1">
    <source>
        <dbReference type="EMBL" id="SVB72262.1"/>
    </source>
</evidence>
<accession>A0A382GBP1</accession>
<dbReference type="EMBL" id="UINC01054487">
    <property type="protein sequence ID" value="SVB72262.1"/>
    <property type="molecule type" value="Genomic_DNA"/>
</dbReference>
<reference evidence="1" key="1">
    <citation type="submission" date="2018-05" db="EMBL/GenBank/DDBJ databases">
        <authorList>
            <person name="Lanie J.A."/>
            <person name="Ng W.-L."/>
            <person name="Kazmierczak K.M."/>
            <person name="Andrzejewski T.M."/>
            <person name="Davidsen T.M."/>
            <person name="Wayne K.J."/>
            <person name="Tettelin H."/>
            <person name="Glass J.I."/>
            <person name="Rusch D."/>
            <person name="Podicherti R."/>
            <person name="Tsui H.-C.T."/>
            <person name="Winkler M.E."/>
        </authorList>
    </citation>
    <scope>NUCLEOTIDE SEQUENCE</scope>
</reference>
<organism evidence="1">
    <name type="scientific">marine metagenome</name>
    <dbReference type="NCBI Taxonomy" id="408172"/>
    <lineage>
        <taxon>unclassified sequences</taxon>
        <taxon>metagenomes</taxon>
        <taxon>ecological metagenomes</taxon>
    </lineage>
</organism>
<sequence length="25" mass="3026">LNYPLYNKELIRGLLYKSNKKMNLV</sequence>
<gene>
    <name evidence="1" type="ORF">METZ01_LOCUS225116</name>
</gene>
<dbReference type="AlphaFoldDB" id="A0A382GBP1"/>
<proteinExistence type="predicted"/>